<evidence type="ECO:0000313" key="3">
    <source>
        <dbReference type="EMBL" id="MCI37033.1"/>
    </source>
</evidence>
<dbReference type="EMBL" id="LXQA010240090">
    <property type="protein sequence ID" value="MCI37033.1"/>
    <property type="molecule type" value="Genomic_DNA"/>
</dbReference>
<evidence type="ECO:0000256" key="1">
    <source>
        <dbReference type="SAM" id="Phobius"/>
    </source>
</evidence>
<accession>A0A392RK93</accession>
<dbReference type="AlphaFoldDB" id="A0A392RK93"/>
<evidence type="ECO:0000259" key="2">
    <source>
        <dbReference type="Pfam" id="PF00501"/>
    </source>
</evidence>
<dbReference type="Proteomes" id="UP000265520">
    <property type="component" value="Unassembled WGS sequence"/>
</dbReference>
<dbReference type="PANTHER" id="PTHR44378">
    <property type="entry name" value="ACYL-ACTIVATING ENZYME 17, PEROXISOMAL-RELATED"/>
    <property type="match status" value="1"/>
</dbReference>
<keyword evidence="1" id="KW-1133">Transmembrane helix</keyword>
<protein>
    <submittedName>
        <fullName evidence="3">Acyl-activating enzyme 18</fullName>
    </submittedName>
</protein>
<feature type="domain" description="AMP-dependent synthetase/ligase" evidence="2">
    <location>
        <begin position="2"/>
        <end position="66"/>
    </location>
</feature>
<dbReference type="InterPro" id="IPR042099">
    <property type="entry name" value="ANL_N_sf"/>
</dbReference>
<dbReference type="Pfam" id="PF00501">
    <property type="entry name" value="AMP-binding"/>
    <property type="match status" value="1"/>
</dbReference>
<name>A0A392RK93_9FABA</name>
<comment type="caution">
    <text evidence="3">The sequence shown here is derived from an EMBL/GenBank/DDBJ whole genome shotgun (WGS) entry which is preliminary data.</text>
</comment>
<proteinExistence type="predicted"/>
<evidence type="ECO:0000313" key="4">
    <source>
        <dbReference type="Proteomes" id="UP000265520"/>
    </source>
</evidence>
<feature type="transmembrane region" description="Helical" evidence="1">
    <location>
        <begin position="27"/>
        <end position="48"/>
    </location>
</feature>
<reference evidence="3 4" key="1">
    <citation type="journal article" date="2018" name="Front. Plant Sci.">
        <title>Red Clover (Trifolium pratense) and Zigzag Clover (T. medium) - A Picture of Genomic Similarities and Differences.</title>
        <authorList>
            <person name="Dluhosova J."/>
            <person name="Istvanek J."/>
            <person name="Nedelnik J."/>
            <person name="Repkova J."/>
        </authorList>
    </citation>
    <scope>NUCLEOTIDE SEQUENCE [LARGE SCALE GENOMIC DNA]</scope>
    <source>
        <strain evidence="4">cv. 10/8</strain>
        <tissue evidence="3">Leaf</tissue>
    </source>
</reference>
<dbReference type="SUPFAM" id="SSF56801">
    <property type="entry name" value="Acetyl-CoA synthetase-like"/>
    <property type="match status" value="1"/>
</dbReference>
<dbReference type="Gene3D" id="3.40.50.12780">
    <property type="entry name" value="N-terminal domain of ligase-like"/>
    <property type="match status" value="1"/>
</dbReference>
<dbReference type="PANTHER" id="PTHR44378:SF1">
    <property type="entry name" value="ACYL-ACTIVATING ENZYME 18, PEROXISOMAL-RELATED"/>
    <property type="match status" value="1"/>
</dbReference>
<sequence length="67" mass="6968">MVANAIDANFAKGDAIAIDTQMTVNAVIIYLAIVLAGCAVVSIADSFAPKEIATRLRVSNAKGIFTQ</sequence>
<keyword evidence="1" id="KW-0812">Transmembrane</keyword>
<keyword evidence="4" id="KW-1185">Reference proteome</keyword>
<feature type="non-terminal residue" evidence="3">
    <location>
        <position position="67"/>
    </location>
</feature>
<dbReference type="InterPro" id="IPR000873">
    <property type="entry name" value="AMP-dep_synth/lig_dom"/>
</dbReference>
<keyword evidence="1" id="KW-0472">Membrane</keyword>
<organism evidence="3 4">
    <name type="scientific">Trifolium medium</name>
    <dbReference type="NCBI Taxonomy" id="97028"/>
    <lineage>
        <taxon>Eukaryota</taxon>
        <taxon>Viridiplantae</taxon>
        <taxon>Streptophyta</taxon>
        <taxon>Embryophyta</taxon>
        <taxon>Tracheophyta</taxon>
        <taxon>Spermatophyta</taxon>
        <taxon>Magnoliopsida</taxon>
        <taxon>eudicotyledons</taxon>
        <taxon>Gunneridae</taxon>
        <taxon>Pentapetalae</taxon>
        <taxon>rosids</taxon>
        <taxon>fabids</taxon>
        <taxon>Fabales</taxon>
        <taxon>Fabaceae</taxon>
        <taxon>Papilionoideae</taxon>
        <taxon>50 kb inversion clade</taxon>
        <taxon>NPAAA clade</taxon>
        <taxon>Hologalegina</taxon>
        <taxon>IRL clade</taxon>
        <taxon>Trifolieae</taxon>
        <taxon>Trifolium</taxon>
    </lineage>
</organism>